<dbReference type="InParanoid" id="A0A6P7Z9E9"/>
<proteinExistence type="predicted"/>
<dbReference type="GeneID" id="115479945"/>
<dbReference type="RefSeq" id="XP_030074188.1">
    <property type="nucleotide sequence ID" value="XM_030218328.1"/>
</dbReference>
<evidence type="ECO:0000313" key="3">
    <source>
        <dbReference type="RefSeq" id="XP_030074188.1"/>
    </source>
</evidence>
<dbReference type="KEGG" id="muo:115479945"/>
<reference evidence="3" key="1">
    <citation type="submission" date="2025-08" db="UniProtKB">
        <authorList>
            <consortium name="RefSeq"/>
        </authorList>
    </citation>
    <scope>IDENTIFICATION</scope>
</reference>
<name>A0A6P7Z9E9_9AMPH</name>
<evidence type="ECO:0000313" key="2">
    <source>
        <dbReference type="Proteomes" id="UP000515156"/>
    </source>
</evidence>
<keyword evidence="2" id="KW-1185">Reference proteome</keyword>
<organism evidence="2 3">
    <name type="scientific">Microcaecilia unicolor</name>
    <dbReference type="NCBI Taxonomy" id="1415580"/>
    <lineage>
        <taxon>Eukaryota</taxon>
        <taxon>Metazoa</taxon>
        <taxon>Chordata</taxon>
        <taxon>Craniata</taxon>
        <taxon>Vertebrata</taxon>
        <taxon>Euteleostomi</taxon>
        <taxon>Amphibia</taxon>
        <taxon>Gymnophiona</taxon>
        <taxon>Siphonopidae</taxon>
        <taxon>Microcaecilia</taxon>
    </lineage>
</organism>
<gene>
    <name evidence="3" type="primary">LOC115479945</name>
</gene>
<dbReference type="AlphaFoldDB" id="A0A6P7Z9E9"/>
<dbReference type="Proteomes" id="UP000515156">
    <property type="component" value="Chromosome 1"/>
</dbReference>
<sequence>MWHFDKQRIANATKEAVVPPPCDAVVTPTAPPLYDPTREPQSLYPLGDLASYKEDRRDAGAAAGYKSWKKSHPPKPESRKKRSKKRTIKVNDSDTTSGLSEEGETVHKGSEPHKITSDSDTDKENTANMEVKGSFTMKGQVKLLKDEKVTQEVLEAAMGDQDEVTLKGFRKKDDKREDGVSSKELEKKKYGSDKEMFMQTLMNQLGLELIGKYGWAFWNEIAGTFLTAKVNLPVSPAGPTSLADIETLIDKVEKKGKAAVTVAFTLGRQNSCARSSQGKRYNLPDPEEAAIQRLQMKTNSNINDTIMTLLSNIMARDNPFPEACKMLYEVENECITEAQQLKIEPPTISMAIVQDRKK</sequence>
<feature type="compositionally biased region" description="Basic and acidic residues" evidence="1">
    <location>
        <begin position="104"/>
        <end position="125"/>
    </location>
</feature>
<feature type="compositionally biased region" description="Basic residues" evidence="1">
    <location>
        <begin position="67"/>
        <end position="88"/>
    </location>
</feature>
<accession>A0A6P7Z9E9</accession>
<protein>
    <submittedName>
        <fullName evidence="3">Uncharacterized protein LOC115479945</fullName>
    </submittedName>
</protein>
<feature type="region of interest" description="Disordered" evidence="1">
    <location>
        <begin position="1"/>
        <end position="126"/>
    </location>
</feature>
<evidence type="ECO:0000256" key="1">
    <source>
        <dbReference type="SAM" id="MobiDB-lite"/>
    </source>
</evidence>